<keyword evidence="2" id="KW-1003">Cell membrane</keyword>
<dbReference type="Pfam" id="PF01292">
    <property type="entry name" value="Ni_hydr_CYTB"/>
    <property type="match status" value="1"/>
</dbReference>
<dbReference type="InterPro" id="IPR051542">
    <property type="entry name" value="Hydrogenase_cytochrome"/>
</dbReference>
<keyword evidence="3 6" id="KW-0812">Transmembrane</keyword>
<evidence type="ECO:0000256" key="1">
    <source>
        <dbReference type="ARBA" id="ARBA00004651"/>
    </source>
</evidence>
<evidence type="ECO:0000313" key="8">
    <source>
        <dbReference type="EMBL" id="MFC3713356.1"/>
    </source>
</evidence>
<evidence type="ECO:0000256" key="5">
    <source>
        <dbReference type="ARBA" id="ARBA00023136"/>
    </source>
</evidence>
<evidence type="ECO:0000256" key="2">
    <source>
        <dbReference type="ARBA" id="ARBA00022475"/>
    </source>
</evidence>
<dbReference type="InterPro" id="IPR011577">
    <property type="entry name" value="Cyt_b561_bac/Ni-Hgenase"/>
</dbReference>
<sequence length="225" mass="24172">MPGVGNPTRVRLWDIPTRIVHWSLAVLVPFAWWSAEQHDMERHRAAGYVILGLLIFRLIWGFIGSSTARFSGFVRGPAKVLSYARGKGDDAAPGHNPLGGWSVIAMILLLLTQVGLGLFASDTDGLESGPLSYMVSFETATTLADRHETMFNVLAAIIALHIAAVLFYLFVRRDNLITPMIGGARIYDVAPAVPPTMASLGRAAVAALAAAGIAWWVSQGLPLPA</sequence>
<proteinExistence type="predicted"/>
<dbReference type="EMBL" id="JBHRXV010000011">
    <property type="protein sequence ID" value="MFC3713356.1"/>
    <property type="molecule type" value="Genomic_DNA"/>
</dbReference>
<evidence type="ECO:0000259" key="7">
    <source>
        <dbReference type="Pfam" id="PF01292"/>
    </source>
</evidence>
<dbReference type="Gene3D" id="1.20.950.20">
    <property type="entry name" value="Transmembrane di-heme cytochromes, Chain C"/>
    <property type="match status" value="1"/>
</dbReference>
<accession>A0ABV7XB43</accession>
<feature type="transmembrane region" description="Helical" evidence="6">
    <location>
        <begin position="15"/>
        <end position="33"/>
    </location>
</feature>
<dbReference type="InterPro" id="IPR016174">
    <property type="entry name" value="Di-haem_cyt_TM"/>
</dbReference>
<protein>
    <submittedName>
        <fullName evidence="8">Cytochrome b/b6 domain-containing protein</fullName>
    </submittedName>
</protein>
<comment type="caution">
    <text evidence="8">The sequence shown here is derived from an EMBL/GenBank/DDBJ whole genome shotgun (WGS) entry which is preliminary data.</text>
</comment>
<evidence type="ECO:0000256" key="3">
    <source>
        <dbReference type="ARBA" id="ARBA00022692"/>
    </source>
</evidence>
<keyword evidence="4 6" id="KW-1133">Transmembrane helix</keyword>
<feature type="transmembrane region" description="Helical" evidence="6">
    <location>
        <begin position="151"/>
        <end position="171"/>
    </location>
</feature>
<keyword evidence="5 6" id="KW-0472">Membrane</keyword>
<feature type="transmembrane region" description="Helical" evidence="6">
    <location>
        <begin position="45"/>
        <end position="63"/>
    </location>
</feature>
<dbReference type="SUPFAM" id="SSF81342">
    <property type="entry name" value="Transmembrane di-heme cytochromes"/>
    <property type="match status" value="1"/>
</dbReference>
<evidence type="ECO:0000256" key="4">
    <source>
        <dbReference type="ARBA" id="ARBA00022989"/>
    </source>
</evidence>
<keyword evidence="9" id="KW-1185">Reference proteome</keyword>
<dbReference type="Proteomes" id="UP001595615">
    <property type="component" value="Unassembled WGS sequence"/>
</dbReference>
<reference evidence="9" key="1">
    <citation type="journal article" date="2019" name="Int. J. Syst. Evol. Microbiol.">
        <title>The Global Catalogue of Microorganisms (GCM) 10K type strain sequencing project: providing services to taxonomists for standard genome sequencing and annotation.</title>
        <authorList>
            <consortium name="The Broad Institute Genomics Platform"/>
            <consortium name="The Broad Institute Genome Sequencing Center for Infectious Disease"/>
            <person name="Wu L."/>
            <person name="Ma J."/>
        </authorList>
    </citation>
    <scope>NUCLEOTIDE SEQUENCE [LARGE SCALE GENOMIC DNA]</scope>
    <source>
        <strain evidence="9">KCTC 42644</strain>
    </source>
</reference>
<dbReference type="RefSeq" id="WP_380861777.1">
    <property type="nucleotide sequence ID" value="NZ_JBHRXV010000011.1"/>
</dbReference>
<dbReference type="PANTHER" id="PTHR30485:SF2">
    <property type="entry name" value="BLL0597 PROTEIN"/>
    <property type="match status" value="1"/>
</dbReference>
<name>A0ABV7XB43_9SPHN</name>
<dbReference type="PANTHER" id="PTHR30485">
    <property type="entry name" value="NI/FE-HYDROGENASE 1 B-TYPE CYTOCHROME SUBUNIT"/>
    <property type="match status" value="1"/>
</dbReference>
<comment type="subcellular location">
    <subcellularLocation>
        <location evidence="1">Cell membrane</location>
        <topology evidence="1">Multi-pass membrane protein</topology>
    </subcellularLocation>
</comment>
<feature type="transmembrane region" description="Helical" evidence="6">
    <location>
        <begin position="98"/>
        <end position="120"/>
    </location>
</feature>
<evidence type="ECO:0000256" key="6">
    <source>
        <dbReference type="SAM" id="Phobius"/>
    </source>
</evidence>
<organism evidence="8 9">
    <name type="scientific">Sphingoaurantiacus capsulatus</name>
    <dbReference type="NCBI Taxonomy" id="1771310"/>
    <lineage>
        <taxon>Bacteria</taxon>
        <taxon>Pseudomonadati</taxon>
        <taxon>Pseudomonadota</taxon>
        <taxon>Alphaproteobacteria</taxon>
        <taxon>Sphingomonadales</taxon>
        <taxon>Sphingosinicellaceae</taxon>
        <taxon>Sphingoaurantiacus</taxon>
    </lineage>
</organism>
<gene>
    <name evidence="8" type="ORF">ACFOMD_12290</name>
</gene>
<feature type="domain" description="Cytochrome b561 bacterial/Ni-hydrogenase" evidence="7">
    <location>
        <begin position="13"/>
        <end position="183"/>
    </location>
</feature>
<evidence type="ECO:0000313" key="9">
    <source>
        <dbReference type="Proteomes" id="UP001595615"/>
    </source>
</evidence>